<dbReference type="InterPro" id="IPR045863">
    <property type="entry name" value="CorA_TM1_TM2"/>
</dbReference>
<reference evidence="9 10" key="1">
    <citation type="submission" date="2018-07" db="EMBL/GenBank/DDBJ databases">
        <title>Whole genome Sequencing of Pseudoxanthomonas gei KCTC 32298 (T).</title>
        <authorList>
            <person name="Kumar S."/>
            <person name="Bansal K."/>
            <person name="Kaur A."/>
            <person name="Patil P."/>
            <person name="Sharma S."/>
            <person name="Patil P.B."/>
        </authorList>
    </citation>
    <scope>NUCLEOTIDE SEQUENCE [LARGE SCALE GENOMIC DNA]</scope>
    <source>
        <strain evidence="9 10">KCTC 32298</strain>
    </source>
</reference>
<dbReference type="InterPro" id="IPR002523">
    <property type="entry name" value="MgTranspt_CorA/ZnTranspt_ZntB"/>
</dbReference>
<evidence type="ECO:0000256" key="6">
    <source>
        <dbReference type="ARBA" id="ARBA00022989"/>
    </source>
</evidence>
<accession>A0ABX0AD12</accession>
<evidence type="ECO:0000256" key="1">
    <source>
        <dbReference type="ARBA" id="ARBA00004651"/>
    </source>
</evidence>
<evidence type="ECO:0000313" key="9">
    <source>
        <dbReference type="EMBL" id="NDK38410.1"/>
    </source>
</evidence>
<protein>
    <recommendedName>
        <fullName evidence="11">Magnesium transporter</fullName>
    </recommendedName>
</protein>
<keyword evidence="7 8" id="KW-0472">Membrane</keyword>
<keyword evidence="3" id="KW-0813">Transport</keyword>
<feature type="transmembrane region" description="Helical" evidence="8">
    <location>
        <begin position="353"/>
        <end position="374"/>
    </location>
</feature>
<organism evidence="9 10">
    <name type="scientific">Pseudoxanthomonas gei</name>
    <dbReference type="NCBI Taxonomy" id="1383030"/>
    <lineage>
        <taxon>Bacteria</taxon>
        <taxon>Pseudomonadati</taxon>
        <taxon>Pseudomonadota</taxon>
        <taxon>Gammaproteobacteria</taxon>
        <taxon>Lysobacterales</taxon>
        <taxon>Lysobacteraceae</taxon>
        <taxon>Pseudoxanthomonas</taxon>
    </lineage>
</organism>
<comment type="caution">
    <text evidence="9">The sequence shown here is derived from an EMBL/GenBank/DDBJ whole genome shotgun (WGS) entry which is preliminary data.</text>
</comment>
<dbReference type="SUPFAM" id="SSF144083">
    <property type="entry name" value="Magnesium transport protein CorA, transmembrane region"/>
    <property type="match status" value="1"/>
</dbReference>
<dbReference type="PANTHER" id="PTHR46494">
    <property type="entry name" value="CORA FAMILY METAL ION TRANSPORTER (EUROFUNG)"/>
    <property type="match status" value="1"/>
</dbReference>
<dbReference type="Gene3D" id="3.30.460.20">
    <property type="entry name" value="CorA soluble domain-like"/>
    <property type="match status" value="1"/>
</dbReference>
<name>A0ABX0AD12_9GAMM</name>
<feature type="transmembrane region" description="Helical" evidence="8">
    <location>
        <begin position="322"/>
        <end position="341"/>
    </location>
</feature>
<comment type="similarity">
    <text evidence="2">Belongs to the CorA metal ion transporter (MIT) (TC 1.A.35) family.</text>
</comment>
<comment type="subcellular location">
    <subcellularLocation>
        <location evidence="1">Cell membrane</location>
        <topology evidence="1">Multi-pass membrane protein</topology>
    </subcellularLocation>
</comment>
<dbReference type="EMBL" id="QOVG01000003">
    <property type="protein sequence ID" value="NDK38410.1"/>
    <property type="molecule type" value="Genomic_DNA"/>
</dbReference>
<evidence type="ECO:0000256" key="7">
    <source>
        <dbReference type="ARBA" id="ARBA00023136"/>
    </source>
</evidence>
<dbReference type="PANTHER" id="PTHR46494:SF1">
    <property type="entry name" value="CORA FAMILY METAL ION TRANSPORTER (EUROFUNG)"/>
    <property type="match status" value="1"/>
</dbReference>
<evidence type="ECO:0000256" key="4">
    <source>
        <dbReference type="ARBA" id="ARBA00022475"/>
    </source>
</evidence>
<dbReference type="Proteomes" id="UP001429354">
    <property type="component" value="Unassembled WGS sequence"/>
</dbReference>
<dbReference type="Pfam" id="PF01544">
    <property type="entry name" value="CorA"/>
    <property type="match status" value="1"/>
</dbReference>
<evidence type="ECO:0000256" key="8">
    <source>
        <dbReference type="SAM" id="Phobius"/>
    </source>
</evidence>
<sequence length="380" mass="41413">MLHRPAANRYSPFNLEFSPVHSGPNARISAAENPMDADAETREQGAAQAAAAAEDPVAHVSALLFDADREDREVDLASASLGKDPGDRQLLWIDALNPGERELRDLAQRLALPAAAIDGYLGTETNPVLDNCGKCFWLRVVAVDGKPGYEFAGKVLTMIAAGNVVVTLHRYPVEFLESVRARQSSRGGIGELGAGSFVSALLDWQLGTYFEAVSRFEAGVERLEVDVLSSNPRDCLVELRALRKAASRLRRMLAPHRVVFGALPRADFRPEEDERTDRHFRALDTHYERAMDMVENARDLVVGSFELFSSQTALAANETMKVLTFATVVIGILAVIGGILGMNFEAPLFKTGVVGFTVAVVLMAALAVGSIFFGRWRGWL</sequence>
<dbReference type="Gene3D" id="1.20.58.340">
    <property type="entry name" value="Magnesium transport protein CorA, transmembrane region"/>
    <property type="match status" value="2"/>
</dbReference>
<keyword evidence="6 8" id="KW-1133">Transmembrane helix</keyword>
<dbReference type="SUPFAM" id="SSF143865">
    <property type="entry name" value="CorA soluble domain-like"/>
    <property type="match status" value="1"/>
</dbReference>
<keyword evidence="10" id="KW-1185">Reference proteome</keyword>
<keyword evidence="4" id="KW-1003">Cell membrane</keyword>
<evidence type="ECO:0000313" key="10">
    <source>
        <dbReference type="Proteomes" id="UP001429354"/>
    </source>
</evidence>
<dbReference type="InterPro" id="IPR045861">
    <property type="entry name" value="CorA_cytoplasmic_dom"/>
</dbReference>
<proteinExistence type="inferred from homology"/>
<evidence type="ECO:0008006" key="11">
    <source>
        <dbReference type="Google" id="ProtNLM"/>
    </source>
</evidence>
<evidence type="ECO:0000256" key="2">
    <source>
        <dbReference type="ARBA" id="ARBA00009765"/>
    </source>
</evidence>
<keyword evidence="5 8" id="KW-0812">Transmembrane</keyword>
<gene>
    <name evidence="9" type="ORF">DT603_06080</name>
</gene>
<evidence type="ECO:0000256" key="3">
    <source>
        <dbReference type="ARBA" id="ARBA00022448"/>
    </source>
</evidence>
<evidence type="ECO:0000256" key="5">
    <source>
        <dbReference type="ARBA" id="ARBA00022692"/>
    </source>
</evidence>